<evidence type="ECO:0000256" key="1">
    <source>
        <dbReference type="SAM" id="MobiDB-lite"/>
    </source>
</evidence>
<feature type="region of interest" description="Disordered" evidence="1">
    <location>
        <begin position="71"/>
        <end position="104"/>
    </location>
</feature>
<keyword evidence="3" id="KW-1185">Reference proteome</keyword>
<evidence type="ECO:0000313" key="2">
    <source>
        <dbReference type="EMBL" id="KAF7431374.1"/>
    </source>
</evidence>
<feature type="compositionally biased region" description="Pro residues" evidence="1">
    <location>
        <begin position="71"/>
        <end position="87"/>
    </location>
</feature>
<gene>
    <name evidence="2" type="ORF">H0235_004298</name>
</gene>
<organism evidence="2 3">
    <name type="scientific">Vespula pensylvanica</name>
    <name type="common">Western yellow jacket</name>
    <name type="synonym">Wasp</name>
    <dbReference type="NCBI Taxonomy" id="30213"/>
    <lineage>
        <taxon>Eukaryota</taxon>
        <taxon>Metazoa</taxon>
        <taxon>Ecdysozoa</taxon>
        <taxon>Arthropoda</taxon>
        <taxon>Hexapoda</taxon>
        <taxon>Insecta</taxon>
        <taxon>Pterygota</taxon>
        <taxon>Neoptera</taxon>
        <taxon>Endopterygota</taxon>
        <taxon>Hymenoptera</taxon>
        <taxon>Apocrita</taxon>
        <taxon>Aculeata</taxon>
        <taxon>Vespoidea</taxon>
        <taxon>Vespidae</taxon>
        <taxon>Vespinae</taxon>
        <taxon>Vespula</taxon>
    </lineage>
</organism>
<accession>A0A834UCK5</accession>
<protein>
    <submittedName>
        <fullName evidence="2">Uncharacterized protein</fullName>
    </submittedName>
</protein>
<dbReference type="Proteomes" id="UP000600918">
    <property type="component" value="Unassembled WGS sequence"/>
</dbReference>
<comment type="caution">
    <text evidence="2">The sequence shown here is derived from an EMBL/GenBank/DDBJ whole genome shotgun (WGS) entry which is preliminary data.</text>
</comment>
<evidence type="ECO:0000313" key="3">
    <source>
        <dbReference type="Proteomes" id="UP000600918"/>
    </source>
</evidence>
<dbReference type="AlphaFoldDB" id="A0A834UCK5"/>
<dbReference type="EMBL" id="JACSDY010000003">
    <property type="protein sequence ID" value="KAF7431374.1"/>
    <property type="molecule type" value="Genomic_DNA"/>
</dbReference>
<reference evidence="2" key="1">
    <citation type="journal article" date="2020" name="G3 (Bethesda)">
        <title>High-Quality Assemblies for Three Invasive Social Wasps from the &lt;i&gt;Vespula&lt;/i&gt; Genus.</title>
        <authorList>
            <person name="Harrop T.W.R."/>
            <person name="Guhlin J."/>
            <person name="McLaughlin G.M."/>
            <person name="Permina E."/>
            <person name="Stockwell P."/>
            <person name="Gilligan J."/>
            <person name="Le Lec M.F."/>
            <person name="Gruber M.A.M."/>
            <person name="Quinn O."/>
            <person name="Lovegrove M."/>
            <person name="Duncan E.J."/>
            <person name="Remnant E.J."/>
            <person name="Van Eeckhoven J."/>
            <person name="Graham B."/>
            <person name="Knapp R.A."/>
            <person name="Langford K.W."/>
            <person name="Kronenberg Z."/>
            <person name="Press M.O."/>
            <person name="Eacker S.M."/>
            <person name="Wilson-Rankin E.E."/>
            <person name="Purcell J."/>
            <person name="Lester P.J."/>
            <person name="Dearden P.K."/>
        </authorList>
    </citation>
    <scope>NUCLEOTIDE SEQUENCE</scope>
    <source>
        <strain evidence="2">Volc-1</strain>
    </source>
</reference>
<sequence length="104" mass="11362">MSIPKAFGPAIFRKGMDGESSKPRGWQTISIRGAPVWSPTTTNIVARKRISSLANQLILLFVLLQPLLPSLPSPPPPSPSPPPSPPPHYRRRPQNAGRGRLLNK</sequence>
<feature type="region of interest" description="Disordered" evidence="1">
    <location>
        <begin position="1"/>
        <end position="25"/>
    </location>
</feature>
<name>A0A834UCK5_VESPE</name>
<proteinExistence type="predicted"/>